<dbReference type="PANTHER" id="PTHR38043">
    <property type="entry name" value="PROTEIN HEMX"/>
    <property type="match status" value="1"/>
</dbReference>
<evidence type="ECO:0000256" key="1">
    <source>
        <dbReference type="SAM" id="Phobius"/>
    </source>
</evidence>
<reference evidence="3" key="1">
    <citation type="journal article" date="2019" name="Int. J. Syst. Evol. Microbiol.">
        <title>The Global Catalogue of Microorganisms (GCM) 10K type strain sequencing project: providing services to taxonomists for standard genome sequencing and annotation.</title>
        <authorList>
            <consortium name="The Broad Institute Genomics Platform"/>
            <consortium name="The Broad Institute Genome Sequencing Center for Infectious Disease"/>
            <person name="Wu L."/>
            <person name="Ma J."/>
        </authorList>
    </citation>
    <scope>NUCLEOTIDE SEQUENCE [LARGE SCALE GENOMIC DNA]</scope>
    <source>
        <strain evidence="3">CCUG 63419</strain>
    </source>
</reference>
<dbReference type="GO" id="GO:0004851">
    <property type="term" value="F:uroporphyrin-III C-methyltransferase activity"/>
    <property type="evidence" value="ECO:0007669"/>
    <property type="project" value="UniProtKB-EC"/>
</dbReference>
<organism evidence="2 3">
    <name type="scientific">Paraperlucidibaca wandonensis</name>
    <dbReference type="NCBI Taxonomy" id="1268273"/>
    <lineage>
        <taxon>Bacteria</taxon>
        <taxon>Pseudomonadati</taxon>
        <taxon>Pseudomonadota</taxon>
        <taxon>Gammaproteobacteria</taxon>
        <taxon>Moraxellales</taxon>
        <taxon>Moraxellaceae</taxon>
        <taxon>Paraperlucidibaca</taxon>
    </lineage>
</organism>
<evidence type="ECO:0000313" key="2">
    <source>
        <dbReference type="EMBL" id="MFD0950760.1"/>
    </source>
</evidence>
<proteinExistence type="predicted"/>
<feature type="transmembrane region" description="Helical" evidence="1">
    <location>
        <begin position="20"/>
        <end position="43"/>
    </location>
</feature>
<dbReference type="RefSeq" id="WP_379071781.1">
    <property type="nucleotide sequence ID" value="NZ_JBHTIT010000001.1"/>
</dbReference>
<dbReference type="InterPro" id="IPR007470">
    <property type="entry name" value="HemX"/>
</dbReference>
<keyword evidence="1" id="KW-0472">Membrane</keyword>
<evidence type="ECO:0000313" key="3">
    <source>
        <dbReference type="Proteomes" id="UP001597044"/>
    </source>
</evidence>
<keyword evidence="2" id="KW-0489">Methyltransferase</keyword>
<comment type="caution">
    <text evidence="2">The sequence shown here is derived from an EMBL/GenBank/DDBJ whole genome shotgun (WGS) entry which is preliminary data.</text>
</comment>
<gene>
    <name evidence="2" type="ORF">ACFQ0F_10220</name>
</gene>
<keyword evidence="3" id="KW-1185">Reference proteome</keyword>
<name>A0ABW3HJ41_9GAMM</name>
<dbReference type="EC" id="2.1.1.107" evidence="2"/>
<keyword evidence="1" id="KW-0812">Transmembrane</keyword>
<dbReference type="Pfam" id="PF04375">
    <property type="entry name" value="HemX"/>
    <property type="match status" value="1"/>
</dbReference>
<keyword evidence="2" id="KW-0808">Transferase</keyword>
<accession>A0ABW3HJ41</accession>
<dbReference type="GO" id="GO:0032259">
    <property type="term" value="P:methylation"/>
    <property type="evidence" value="ECO:0007669"/>
    <property type="project" value="UniProtKB-KW"/>
</dbReference>
<dbReference type="Proteomes" id="UP001597044">
    <property type="component" value="Unassembled WGS sequence"/>
</dbReference>
<dbReference type="EMBL" id="JBHTIT010000001">
    <property type="protein sequence ID" value="MFD0950760.1"/>
    <property type="molecule type" value="Genomic_DNA"/>
</dbReference>
<dbReference type="PANTHER" id="PTHR38043:SF1">
    <property type="entry name" value="PROTEIN HEMX"/>
    <property type="match status" value="1"/>
</dbReference>
<protein>
    <submittedName>
        <fullName evidence="2">Uroporphyrinogen-III C-methyltransferase</fullName>
        <ecNumber evidence="2">2.1.1.107</ecNumber>
    </submittedName>
</protein>
<sequence>MAAPTSRQPLVTSVAIKRPLSLGFKIVLLFLMLLTIASGIMAWHSEQEHKRARSSLRVADTALTRVSGELEAMSLRESLRDAQLKQQQVAIQSLLADGPALRQRWLIDRIDAAVTVAEQALVLRQDALGARRALAAADALLNEQRIENLEPLHRALQQDISTLSAIEPVDASAVYLRLSALQAAVEKLTVSKHEAVKAQAQVANKKSAGAESLWQQGLDKFRELIVVRRHDVALEPMLDDTRLSLLRGQLDAQILQAQVALLRGDSVLYRAALESASHRIQSRLAALSAKQTEPLLDELADLQAQPVMLDAPALVSRAALSALPTLGGER</sequence>
<keyword evidence="1" id="KW-1133">Transmembrane helix</keyword>